<proteinExistence type="predicted"/>
<evidence type="ECO:0000256" key="1">
    <source>
        <dbReference type="SAM" id="SignalP"/>
    </source>
</evidence>
<keyword evidence="1" id="KW-0732">Signal</keyword>
<protein>
    <submittedName>
        <fullName evidence="2">CopG family transcriptional regulator</fullName>
    </submittedName>
</protein>
<dbReference type="EMBL" id="JAJBZT010000007">
    <property type="protein sequence ID" value="MCB6184548.1"/>
    <property type="molecule type" value="Genomic_DNA"/>
</dbReference>
<accession>A0ABS8DAB3</accession>
<name>A0ABS8DAB3_9NEIS</name>
<keyword evidence="3" id="KW-1185">Reference proteome</keyword>
<evidence type="ECO:0000313" key="2">
    <source>
        <dbReference type="EMBL" id="MCB6184548.1"/>
    </source>
</evidence>
<comment type="caution">
    <text evidence="2">The sequence shown here is derived from an EMBL/GenBank/DDBJ whole genome shotgun (WGS) entry which is preliminary data.</text>
</comment>
<dbReference type="RefSeq" id="WP_227181357.1">
    <property type="nucleotide sequence ID" value="NZ_JAJBZT010000007.1"/>
</dbReference>
<dbReference type="InterPro" id="IPR007332">
    <property type="entry name" value="DUF411"/>
</dbReference>
<organism evidence="2 3">
    <name type="scientific">Leeia speluncae</name>
    <dbReference type="NCBI Taxonomy" id="2884804"/>
    <lineage>
        <taxon>Bacteria</taxon>
        <taxon>Pseudomonadati</taxon>
        <taxon>Pseudomonadota</taxon>
        <taxon>Betaproteobacteria</taxon>
        <taxon>Neisseriales</taxon>
        <taxon>Leeiaceae</taxon>
        <taxon>Leeia</taxon>
    </lineage>
</organism>
<sequence length="142" mass="15290">MKKALSFVAALLISTSAFSAINATVYKDPYCGCCEAYIAYLQQHGFTVTAVNRNDMAQLKNQLGVKTNEASCHTMKIGNYIVEGHVPVKAIQKMLKDKPSITGITVPGMPANSPGMGVEKPGTLAVFEINAKSVMPKLYGKY</sequence>
<dbReference type="InterPro" id="IPR036249">
    <property type="entry name" value="Thioredoxin-like_sf"/>
</dbReference>
<dbReference type="Pfam" id="PF04214">
    <property type="entry name" value="DUF411"/>
    <property type="match status" value="1"/>
</dbReference>
<gene>
    <name evidence="2" type="ORF">LIN78_13450</name>
</gene>
<dbReference type="Proteomes" id="UP001165395">
    <property type="component" value="Unassembled WGS sequence"/>
</dbReference>
<dbReference type="SUPFAM" id="SSF52833">
    <property type="entry name" value="Thioredoxin-like"/>
    <property type="match status" value="1"/>
</dbReference>
<feature type="chain" id="PRO_5045483042" evidence="1">
    <location>
        <begin position="20"/>
        <end position="142"/>
    </location>
</feature>
<feature type="signal peptide" evidence="1">
    <location>
        <begin position="1"/>
        <end position="19"/>
    </location>
</feature>
<reference evidence="2" key="1">
    <citation type="submission" date="2021-10" db="EMBL/GenBank/DDBJ databases">
        <title>The complete genome sequence of Leeia sp. TBRC 13508.</title>
        <authorList>
            <person name="Charoenyingcharoen P."/>
            <person name="Yukphan P."/>
        </authorList>
    </citation>
    <scope>NUCLEOTIDE SEQUENCE</scope>
    <source>
        <strain evidence="2">TBRC 13508</strain>
    </source>
</reference>
<evidence type="ECO:0000313" key="3">
    <source>
        <dbReference type="Proteomes" id="UP001165395"/>
    </source>
</evidence>